<dbReference type="Proteomes" id="UP000814176">
    <property type="component" value="Unassembled WGS sequence"/>
</dbReference>
<dbReference type="EMBL" id="JADCUA010000033">
    <property type="protein sequence ID" value="KAH9830216.1"/>
    <property type="molecule type" value="Genomic_DNA"/>
</dbReference>
<protein>
    <submittedName>
        <fullName evidence="1">Uncharacterized protein</fullName>
    </submittedName>
</protein>
<proteinExistence type="predicted"/>
<dbReference type="GeneID" id="71998942"/>
<name>A0ABQ8K0Q7_9APHY</name>
<accession>A0ABQ8K0Q7</accession>
<dbReference type="RefSeq" id="XP_047773568.1">
    <property type="nucleotide sequence ID" value="XM_047918210.1"/>
</dbReference>
<evidence type="ECO:0000313" key="1">
    <source>
        <dbReference type="EMBL" id="KAH9830216.1"/>
    </source>
</evidence>
<gene>
    <name evidence="1" type="ORF">C8Q71DRAFT_382795</name>
</gene>
<evidence type="ECO:0000313" key="2">
    <source>
        <dbReference type="Proteomes" id="UP000814176"/>
    </source>
</evidence>
<sequence length="149" mass="16603">MSFCTVTAQLASSRTVLPQHISVSMTEDHEFDSASEYHGNLLTLYETRKLRCATSQDAGHSRCSHRPHEETPSTHVRNRYIAARQPHARFCSSFRWSSRQSQSSDIVLTRAAGTGTLTWRATEIGTVEPSPSNTGPPRHKVDIGPWLAI</sequence>
<keyword evidence="2" id="KW-1185">Reference proteome</keyword>
<comment type="caution">
    <text evidence="1">The sequence shown here is derived from an EMBL/GenBank/DDBJ whole genome shotgun (WGS) entry which is preliminary data.</text>
</comment>
<organism evidence="1 2">
    <name type="scientific">Rhodofomes roseus</name>
    <dbReference type="NCBI Taxonomy" id="34475"/>
    <lineage>
        <taxon>Eukaryota</taxon>
        <taxon>Fungi</taxon>
        <taxon>Dikarya</taxon>
        <taxon>Basidiomycota</taxon>
        <taxon>Agaricomycotina</taxon>
        <taxon>Agaricomycetes</taxon>
        <taxon>Polyporales</taxon>
        <taxon>Rhodofomes</taxon>
    </lineage>
</organism>
<reference evidence="1 2" key="1">
    <citation type="journal article" date="2021" name="Environ. Microbiol.">
        <title>Gene family expansions and transcriptome signatures uncover fungal adaptations to wood decay.</title>
        <authorList>
            <person name="Hage H."/>
            <person name="Miyauchi S."/>
            <person name="Viragh M."/>
            <person name="Drula E."/>
            <person name="Min B."/>
            <person name="Chaduli D."/>
            <person name="Navarro D."/>
            <person name="Favel A."/>
            <person name="Norest M."/>
            <person name="Lesage-Meessen L."/>
            <person name="Balint B."/>
            <person name="Merenyi Z."/>
            <person name="de Eugenio L."/>
            <person name="Morin E."/>
            <person name="Martinez A.T."/>
            <person name="Baldrian P."/>
            <person name="Stursova M."/>
            <person name="Martinez M.J."/>
            <person name="Novotny C."/>
            <person name="Magnuson J.K."/>
            <person name="Spatafora J.W."/>
            <person name="Maurice S."/>
            <person name="Pangilinan J."/>
            <person name="Andreopoulos W."/>
            <person name="LaButti K."/>
            <person name="Hundley H."/>
            <person name="Na H."/>
            <person name="Kuo A."/>
            <person name="Barry K."/>
            <person name="Lipzen A."/>
            <person name="Henrissat B."/>
            <person name="Riley R."/>
            <person name="Ahrendt S."/>
            <person name="Nagy L.G."/>
            <person name="Grigoriev I.V."/>
            <person name="Martin F."/>
            <person name="Rosso M.N."/>
        </authorList>
    </citation>
    <scope>NUCLEOTIDE SEQUENCE [LARGE SCALE GENOMIC DNA]</scope>
    <source>
        <strain evidence="1 2">CIRM-BRFM 1785</strain>
    </source>
</reference>